<dbReference type="EMBL" id="NBIV01000082">
    <property type="protein sequence ID" value="PXF44734.1"/>
    <property type="molecule type" value="Genomic_DNA"/>
</dbReference>
<evidence type="ECO:0000256" key="1">
    <source>
        <dbReference type="SAM" id="MobiDB-lite"/>
    </source>
</evidence>
<feature type="compositionally biased region" description="Basic and acidic residues" evidence="1">
    <location>
        <begin position="284"/>
        <end position="293"/>
    </location>
</feature>
<gene>
    <name evidence="3" type="ORF">BWQ96_05493</name>
</gene>
<evidence type="ECO:0000313" key="3">
    <source>
        <dbReference type="EMBL" id="PXF44734.1"/>
    </source>
</evidence>
<evidence type="ECO:0000256" key="2">
    <source>
        <dbReference type="SAM" id="SignalP"/>
    </source>
</evidence>
<feature type="compositionally biased region" description="Low complexity" evidence="1">
    <location>
        <begin position="265"/>
        <end position="280"/>
    </location>
</feature>
<feature type="region of interest" description="Disordered" evidence="1">
    <location>
        <begin position="262"/>
        <end position="332"/>
    </location>
</feature>
<keyword evidence="2" id="KW-0732">Signal</keyword>
<protein>
    <submittedName>
        <fullName evidence="3">Uncharacterized protein</fullName>
    </submittedName>
</protein>
<dbReference type="Proteomes" id="UP000247409">
    <property type="component" value="Unassembled WGS sequence"/>
</dbReference>
<dbReference type="AlphaFoldDB" id="A0A2V3IRK5"/>
<accession>A0A2V3IRK5</accession>
<evidence type="ECO:0000313" key="4">
    <source>
        <dbReference type="Proteomes" id="UP000247409"/>
    </source>
</evidence>
<feature type="signal peptide" evidence="2">
    <location>
        <begin position="1"/>
        <end position="27"/>
    </location>
</feature>
<reference evidence="3 4" key="1">
    <citation type="journal article" date="2018" name="Mol. Biol. Evol.">
        <title>Analysis of the draft genome of the red seaweed Gracilariopsis chorda provides insights into genome size evolution in Rhodophyta.</title>
        <authorList>
            <person name="Lee J."/>
            <person name="Yang E.C."/>
            <person name="Graf L."/>
            <person name="Yang J.H."/>
            <person name="Qiu H."/>
            <person name="Zel Zion U."/>
            <person name="Chan C.X."/>
            <person name="Stephens T.G."/>
            <person name="Weber A.P.M."/>
            <person name="Boo G.H."/>
            <person name="Boo S.M."/>
            <person name="Kim K.M."/>
            <person name="Shin Y."/>
            <person name="Jung M."/>
            <person name="Lee S.J."/>
            <person name="Yim H.S."/>
            <person name="Lee J.H."/>
            <person name="Bhattacharya D."/>
            <person name="Yoon H.S."/>
        </authorList>
    </citation>
    <scope>NUCLEOTIDE SEQUENCE [LARGE SCALE GENOMIC DNA]</scope>
    <source>
        <strain evidence="3 4">SKKU-2015</strain>
        <tissue evidence="3">Whole body</tissue>
    </source>
</reference>
<comment type="caution">
    <text evidence="3">The sequence shown here is derived from an EMBL/GenBank/DDBJ whole genome shotgun (WGS) entry which is preliminary data.</text>
</comment>
<organism evidence="3 4">
    <name type="scientific">Gracilariopsis chorda</name>
    <dbReference type="NCBI Taxonomy" id="448386"/>
    <lineage>
        <taxon>Eukaryota</taxon>
        <taxon>Rhodophyta</taxon>
        <taxon>Florideophyceae</taxon>
        <taxon>Rhodymeniophycidae</taxon>
        <taxon>Gracilariales</taxon>
        <taxon>Gracilariaceae</taxon>
        <taxon>Gracilariopsis</taxon>
    </lineage>
</organism>
<name>A0A2V3IRK5_9FLOR</name>
<proteinExistence type="predicted"/>
<keyword evidence="4" id="KW-1185">Reference proteome</keyword>
<sequence length="453" mass="50968">MTTFTLRKPTILILLICFLLQQGQVQAHSNLADPLPTRELHCRVGAQQGRDCYGPCPLPDDYGRLNHPWINEHNPAETWRRGDKVKVRWHRDNHDGTGFVRLVLVPVDKMMDKKAHEKYAFHFLCMNEGLHRCPDRSYDTCGNDAEGMAWQKEVEVPTSYPDGVYVFGWSWYGGGDYRAMSFFGDYYSCSFVEIKGGVAVTDAYEPTWDGHKCVSSTDRLGVCWKEPCHVGRMYEMEPAEFKNGIKPEAIQRWWFEEDDADDKQSGSSAWVGSGVVSVGGRSRGRSDVDRGGRDGAAASLGMDLIDGSGSSDDTLGESEESRGSSAGSPVQAADDDKVFNTEMISTGALGVFFLDFSNWQKLPVKDGETYRLDNFKNGMTVEAFYNGDVKYIDFFIDGEWVRRERSKPFVMNGNRGKLIFGWEPPKFVIVKVQVKVTTQSGRTEGFEADIEFE</sequence>
<feature type="chain" id="PRO_5015868856" evidence="2">
    <location>
        <begin position="28"/>
        <end position="453"/>
    </location>
</feature>
<dbReference type="OrthoDB" id="2342176at2759"/>
<dbReference type="Gene3D" id="2.70.50.70">
    <property type="match status" value="1"/>
</dbReference>